<reference evidence="3" key="1">
    <citation type="submission" date="2016-10" db="EMBL/GenBank/DDBJ databases">
        <authorList>
            <person name="Varghese N."/>
            <person name="Submissions S."/>
        </authorList>
    </citation>
    <scope>NUCLEOTIDE SEQUENCE [LARGE SCALE GENOMIC DNA]</scope>
    <source>
        <strain evidence="3">CGMCC 1.10784</strain>
    </source>
</reference>
<evidence type="ECO:0000256" key="1">
    <source>
        <dbReference type="SAM" id="Phobius"/>
    </source>
</evidence>
<keyword evidence="1" id="KW-1133">Transmembrane helix</keyword>
<dbReference type="STRING" id="1045775.SAMN05216378_1545"/>
<gene>
    <name evidence="2" type="ORF">SAMN05216378_1545</name>
</gene>
<dbReference type="AlphaFoldDB" id="A0A1I1VEA9"/>
<keyword evidence="1" id="KW-0812">Transmembrane</keyword>
<proteinExistence type="predicted"/>
<evidence type="ECO:0000313" key="2">
    <source>
        <dbReference type="EMBL" id="SFD81421.1"/>
    </source>
</evidence>
<dbReference type="EMBL" id="FOMT01000001">
    <property type="protein sequence ID" value="SFD81421.1"/>
    <property type="molecule type" value="Genomic_DNA"/>
</dbReference>
<organism evidence="2 3">
    <name type="scientific">Paenibacillus catalpae</name>
    <dbReference type="NCBI Taxonomy" id="1045775"/>
    <lineage>
        <taxon>Bacteria</taxon>
        <taxon>Bacillati</taxon>
        <taxon>Bacillota</taxon>
        <taxon>Bacilli</taxon>
        <taxon>Bacillales</taxon>
        <taxon>Paenibacillaceae</taxon>
        <taxon>Paenibacillus</taxon>
    </lineage>
</organism>
<sequence>MVIIIIIFMVIVIMGIISLEHKLKEKLRNDERIIARLDILINDLRAERKENA</sequence>
<name>A0A1I1VEA9_9BACL</name>
<dbReference type="RefSeq" id="WP_175532760.1">
    <property type="nucleotide sequence ID" value="NZ_FOMT01000001.1"/>
</dbReference>
<accession>A0A1I1VEA9</accession>
<dbReference type="Proteomes" id="UP000198855">
    <property type="component" value="Unassembled WGS sequence"/>
</dbReference>
<evidence type="ECO:0000313" key="3">
    <source>
        <dbReference type="Proteomes" id="UP000198855"/>
    </source>
</evidence>
<protein>
    <submittedName>
        <fullName evidence="2">Uncharacterized protein</fullName>
    </submittedName>
</protein>
<keyword evidence="1" id="KW-0472">Membrane</keyword>
<feature type="transmembrane region" description="Helical" evidence="1">
    <location>
        <begin position="6"/>
        <end position="23"/>
    </location>
</feature>
<keyword evidence="3" id="KW-1185">Reference proteome</keyword>